<accession>A0AAP8MHV0</accession>
<dbReference type="InterPro" id="IPR002347">
    <property type="entry name" value="SDR_fam"/>
</dbReference>
<dbReference type="Pfam" id="PF00106">
    <property type="entry name" value="adh_short"/>
    <property type="match status" value="1"/>
</dbReference>
<dbReference type="PANTHER" id="PTHR24321:SF8">
    <property type="entry name" value="ESTRADIOL 17-BETA-DEHYDROGENASE 8-RELATED"/>
    <property type="match status" value="1"/>
</dbReference>
<dbReference type="Pfam" id="PF13561">
    <property type="entry name" value="adh_short_C2"/>
    <property type="match status" value="1"/>
</dbReference>
<name>A0AAP8MHV0_9GAMM</name>
<dbReference type="SUPFAM" id="SSF51735">
    <property type="entry name" value="NAD(P)-binding Rossmann-fold domains"/>
    <property type="match status" value="1"/>
</dbReference>
<dbReference type="EMBL" id="PKUR01000001">
    <property type="protein sequence ID" value="PLW87757.1"/>
    <property type="molecule type" value="Genomic_DNA"/>
</dbReference>
<dbReference type="AlphaFoldDB" id="A0AAP8MHV0"/>
<dbReference type="Gene3D" id="3.40.50.720">
    <property type="entry name" value="NAD(P)-binding Rossmann-like Domain"/>
    <property type="match status" value="1"/>
</dbReference>
<proteinExistence type="inferred from homology"/>
<evidence type="ECO:0000256" key="1">
    <source>
        <dbReference type="ARBA" id="ARBA00006484"/>
    </source>
</evidence>
<keyword evidence="2" id="KW-0560">Oxidoreductase</keyword>
<sequence>MLSLMRWRYQVVWLWTCWRSGLTSPHPKIRRPKGAGMSALLGYQGKRIVITGAASGMGQAAAHMLSELGAEVYALDIAPVTTSVHSALMMDMQDAASIEAGLQQLPDRVDALFNCAGVPSPPFSAEETVLINFCGMRYLTEKLLPRMTEGGAIASIASTAGMGWRNQLDSVKAFLALEPDFESARAWMVANPKVCADGYGFSKQCMIVYTMQRAAVLAGRGIRINAISPSPTASGFMDKLTGEGQMPTEAIDLFLPANGRYASGAEMAQPLVWLNSAMAEFVSGVNLPVDFGYCAEVFTGTRDNLLNIS</sequence>
<reference evidence="3 4" key="1">
    <citation type="submission" date="2018-01" db="EMBL/GenBank/DDBJ databases">
        <title>The draft genome sequence of Halioglobus japonicus S1-36.</title>
        <authorList>
            <person name="Du Z.-J."/>
            <person name="Shi M.-J."/>
        </authorList>
    </citation>
    <scope>NUCLEOTIDE SEQUENCE [LARGE SCALE GENOMIC DNA]</scope>
    <source>
        <strain evidence="3 4">S1-36</strain>
    </source>
</reference>
<protein>
    <recommendedName>
        <fullName evidence="5">3-alpha-hydroxysteroid dehydrogenase</fullName>
    </recommendedName>
</protein>
<evidence type="ECO:0008006" key="5">
    <source>
        <dbReference type="Google" id="ProtNLM"/>
    </source>
</evidence>
<evidence type="ECO:0000313" key="3">
    <source>
        <dbReference type="EMBL" id="PLW87757.1"/>
    </source>
</evidence>
<keyword evidence="4" id="KW-1185">Reference proteome</keyword>
<evidence type="ECO:0000256" key="2">
    <source>
        <dbReference type="ARBA" id="ARBA00023002"/>
    </source>
</evidence>
<comment type="similarity">
    <text evidence="1">Belongs to the short-chain dehydrogenases/reductases (SDR) family.</text>
</comment>
<dbReference type="InterPro" id="IPR036291">
    <property type="entry name" value="NAD(P)-bd_dom_sf"/>
</dbReference>
<dbReference type="Proteomes" id="UP000235162">
    <property type="component" value="Unassembled WGS sequence"/>
</dbReference>
<dbReference type="PANTHER" id="PTHR24321">
    <property type="entry name" value="DEHYDROGENASES, SHORT CHAIN"/>
    <property type="match status" value="1"/>
</dbReference>
<dbReference type="PRINTS" id="PR00081">
    <property type="entry name" value="GDHRDH"/>
</dbReference>
<comment type="caution">
    <text evidence="3">The sequence shown here is derived from an EMBL/GenBank/DDBJ whole genome shotgun (WGS) entry which is preliminary data.</text>
</comment>
<organism evidence="3 4">
    <name type="scientific">Halioglobus japonicus</name>
    <dbReference type="NCBI Taxonomy" id="930805"/>
    <lineage>
        <taxon>Bacteria</taxon>
        <taxon>Pseudomonadati</taxon>
        <taxon>Pseudomonadota</taxon>
        <taxon>Gammaproteobacteria</taxon>
        <taxon>Cellvibrionales</taxon>
        <taxon>Halieaceae</taxon>
        <taxon>Halioglobus</taxon>
    </lineage>
</organism>
<evidence type="ECO:0000313" key="4">
    <source>
        <dbReference type="Proteomes" id="UP000235162"/>
    </source>
</evidence>
<dbReference type="GO" id="GO:0016491">
    <property type="term" value="F:oxidoreductase activity"/>
    <property type="evidence" value="ECO:0007669"/>
    <property type="project" value="UniProtKB-KW"/>
</dbReference>
<gene>
    <name evidence="3" type="ORF">C0029_04070</name>
</gene>